<protein>
    <submittedName>
        <fullName evidence="1">Uncharacterized protein</fullName>
    </submittedName>
</protein>
<accession>A0A812J9N9</accession>
<gene>
    <name evidence="1" type="ORF">SPIL2461_LOCUS1896</name>
</gene>
<dbReference type="Proteomes" id="UP000649617">
    <property type="component" value="Unassembled WGS sequence"/>
</dbReference>
<sequence length="53" mass="5632">DSWTWGQLQFLGCLGGMIGGLMSMSAVPQATFPATVVAVCLSLITRTVEHFTT</sequence>
<organism evidence="1 2">
    <name type="scientific">Symbiodinium pilosum</name>
    <name type="common">Dinoflagellate</name>
    <dbReference type="NCBI Taxonomy" id="2952"/>
    <lineage>
        <taxon>Eukaryota</taxon>
        <taxon>Sar</taxon>
        <taxon>Alveolata</taxon>
        <taxon>Dinophyceae</taxon>
        <taxon>Suessiales</taxon>
        <taxon>Symbiodiniaceae</taxon>
        <taxon>Symbiodinium</taxon>
    </lineage>
</organism>
<keyword evidence="2" id="KW-1185">Reference proteome</keyword>
<feature type="non-terminal residue" evidence="1">
    <location>
        <position position="53"/>
    </location>
</feature>
<dbReference type="EMBL" id="CAJNIZ010001944">
    <property type="protein sequence ID" value="CAE7203559.1"/>
    <property type="molecule type" value="Genomic_DNA"/>
</dbReference>
<evidence type="ECO:0000313" key="2">
    <source>
        <dbReference type="Proteomes" id="UP000649617"/>
    </source>
</evidence>
<proteinExistence type="predicted"/>
<feature type="non-terminal residue" evidence="1">
    <location>
        <position position="1"/>
    </location>
</feature>
<comment type="caution">
    <text evidence="1">The sequence shown here is derived from an EMBL/GenBank/DDBJ whole genome shotgun (WGS) entry which is preliminary data.</text>
</comment>
<dbReference type="AlphaFoldDB" id="A0A812J9N9"/>
<reference evidence="1" key="1">
    <citation type="submission" date="2021-02" db="EMBL/GenBank/DDBJ databases">
        <authorList>
            <person name="Dougan E. K."/>
            <person name="Rhodes N."/>
            <person name="Thang M."/>
            <person name="Chan C."/>
        </authorList>
    </citation>
    <scope>NUCLEOTIDE SEQUENCE</scope>
</reference>
<name>A0A812J9N9_SYMPI</name>
<evidence type="ECO:0000313" key="1">
    <source>
        <dbReference type="EMBL" id="CAE7203559.1"/>
    </source>
</evidence>